<dbReference type="AlphaFoldDB" id="A0A6M3ISJ8"/>
<accession>A0A6M3ISJ8</accession>
<dbReference type="EMBL" id="MT141396">
    <property type="protein sequence ID" value="QJA60115.1"/>
    <property type="molecule type" value="Genomic_DNA"/>
</dbReference>
<reference evidence="1" key="1">
    <citation type="submission" date="2020-03" db="EMBL/GenBank/DDBJ databases">
        <title>The deep terrestrial virosphere.</title>
        <authorList>
            <person name="Holmfeldt K."/>
            <person name="Nilsson E."/>
            <person name="Simone D."/>
            <person name="Lopez-Fernandez M."/>
            <person name="Wu X."/>
            <person name="de Brujin I."/>
            <person name="Lundin D."/>
            <person name="Andersson A."/>
            <person name="Bertilsson S."/>
            <person name="Dopson M."/>
        </authorList>
    </citation>
    <scope>NUCLEOTIDE SEQUENCE</scope>
    <source>
        <strain evidence="1">MM415B01183</strain>
    </source>
</reference>
<organism evidence="1">
    <name type="scientific">viral metagenome</name>
    <dbReference type="NCBI Taxonomy" id="1070528"/>
    <lineage>
        <taxon>unclassified sequences</taxon>
        <taxon>metagenomes</taxon>
        <taxon>organismal metagenomes</taxon>
    </lineage>
</organism>
<evidence type="ECO:0000313" key="1">
    <source>
        <dbReference type="EMBL" id="QJA60115.1"/>
    </source>
</evidence>
<name>A0A6M3ISJ8_9ZZZZ</name>
<gene>
    <name evidence="1" type="ORF">MM415B01183_0009</name>
</gene>
<sequence length="71" mass="7792">MKLYNPLKDDIKTVIDGNEVLLPAGATVEVCDGFVDRIRKVYPFLEVVASKKTAKAVKSIGKSGKTKLKKK</sequence>
<proteinExistence type="predicted"/>
<protein>
    <submittedName>
        <fullName evidence="1">Uncharacterized protein</fullName>
    </submittedName>
</protein>